<dbReference type="Proteomes" id="UP000279089">
    <property type="component" value="Unassembled WGS sequence"/>
</dbReference>
<evidence type="ECO:0000313" key="4">
    <source>
        <dbReference type="EMBL" id="RPD38867.1"/>
    </source>
</evidence>
<dbReference type="NCBIfam" id="TIGR03664">
    <property type="entry name" value="fut_nucase"/>
    <property type="match status" value="1"/>
</dbReference>
<comment type="similarity">
    <text evidence="1">Belongs to the PNP/UDP phosphorylase family. Futalosine hydrolase subfamily.</text>
</comment>
<evidence type="ECO:0000313" key="5">
    <source>
        <dbReference type="Proteomes" id="UP000279089"/>
    </source>
</evidence>
<dbReference type="PANTHER" id="PTHR46832:SF2">
    <property type="entry name" value="FUTALOSINE HYDROLASE"/>
    <property type="match status" value="1"/>
</dbReference>
<accession>A0A3N4MBR3</accession>
<dbReference type="GO" id="GO:0008782">
    <property type="term" value="F:adenosylhomocysteine nucleosidase activity"/>
    <property type="evidence" value="ECO:0007669"/>
    <property type="project" value="TreeGrafter"/>
</dbReference>
<dbReference type="GO" id="GO:0009234">
    <property type="term" value="P:menaquinone biosynthetic process"/>
    <property type="evidence" value="ECO:0007669"/>
    <property type="project" value="UniProtKB-UniRule"/>
</dbReference>
<dbReference type="GO" id="GO:0009116">
    <property type="term" value="P:nucleoside metabolic process"/>
    <property type="evidence" value="ECO:0007669"/>
    <property type="project" value="InterPro"/>
</dbReference>
<dbReference type="Pfam" id="PF01048">
    <property type="entry name" value="PNP_UDP_1"/>
    <property type="match status" value="1"/>
</dbReference>
<dbReference type="Gene3D" id="3.40.50.1580">
    <property type="entry name" value="Nucleoside phosphorylase domain"/>
    <property type="match status" value="1"/>
</dbReference>
<evidence type="ECO:0000256" key="1">
    <source>
        <dbReference type="HAMAP-Rule" id="MF_00991"/>
    </source>
</evidence>
<protein>
    <recommendedName>
        <fullName evidence="1 2">Futalosine hydrolase</fullName>
        <shortName evidence="1">FL hydrolase</shortName>
        <ecNumber evidence="1 2">3.2.2.26</ecNumber>
    </recommendedName>
    <alternativeName>
        <fullName evidence="1">Futalosine nucleosidase</fullName>
    </alternativeName>
    <alternativeName>
        <fullName evidence="1">Menaquinone biosynthetic enzyme MqnB</fullName>
    </alternativeName>
</protein>
<name>A0A3N4MBR3_9BACT</name>
<comment type="pathway">
    <text evidence="1">Quinol/quinone metabolism; menaquinone biosynthesis.</text>
</comment>
<dbReference type="GO" id="GO:0019284">
    <property type="term" value="P:L-methionine salvage from S-adenosylmethionine"/>
    <property type="evidence" value="ECO:0007669"/>
    <property type="project" value="TreeGrafter"/>
</dbReference>
<dbReference type="SUPFAM" id="SSF53167">
    <property type="entry name" value="Purine and uridine phosphorylases"/>
    <property type="match status" value="1"/>
</dbReference>
<keyword evidence="5" id="KW-1185">Reference proteome</keyword>
<dbReference type="GO" id="GO:0005829">
    <property type="term" value="C:cytosol"/>
    <property type="evidence" value="ECO:0007669"/>
    <property type="project" value="TreeGrafter"/>
</dbReference>
<dbReference type="RefSeq" id="WP_120518584.1">
    <property type="nucleotide sequence ID" value="NZ_QXZY01000013.1"/>
</dbReference>
<dbReference type="OrthoDB" id="9788270at2"/>
<dbReference type="UniPathway" id="UPA00079"/>
<dbReference type="EMBL" id="RMBX01000013">
    <property type="protein sequence ID" value="RPD38867.1"/>
    <property type="molecule type" value="Genomic_DNA"/>
</dbReference>
<gene>
    <name evidence="1 4" type="primary">mqnB</name>
    <name evidence="4" type="ORF">EG028_22215</name>
</gene>
<dbReference type="InterPro" id="IPR000845">
    <property type="entry name" value="Nucleoside_phosphorylase_d"/>
</dbReference>
<evidence type="ECO:0000256" key="2">
    <source>
        <dbReference type="NCBIfam" id="TIGR03664"/>
    </source>
</evidence>
<dbReference type="InterPro" id="IPR035994">
    <property type="entry name" value="Nucleoside_phosphorylase_sf"/>
</dbReference>
<dbReference type="InterPro" id="IPR019963">
    <property type="entry name" value="FL_hydrolase_MqnB"/>
</dbReference>
<feature type="domain" description="Nucleoside phosphorylase" evidence="3">
    <location>
        <begin position="28"/>
        <end position="210"/>
    </location>
</feature>
<comment type="function">
    <text evidence="1">Catalyzes the hydrolysis of futalosine (FL) to dehypoxanthine futalosine (DHFL) and hypoxanthine, a step in the biosynthesis of menaquinone (MK, vitamin K2).</text>
</comment>
<dbReference type="AlphaFoldDB" id="A0A3N4MBR3"/>
<keyword evidence="1" id="KW-0474">Menaquinone biosynthesis</keyword>
<keyword evidence="1 4" id="KW-0378">Hydrolase</keyword>
<dbReference type="EC" id="3.2.2.26" evidence="1 2"/>
<comment type="catalytic activity">
    <reaction evidence="1">
        <text>futalosine + H2O = dehypoxanthine futalosine + hypoxanthine</text>
        <dbReference type="Rhea" id="RHEA:25904"/>
        <dbReference type="ChEBI" id="CHEBI:15377"/>
        <dbReference type="ChEBI" id="CHEBI:17368"/>
        <dbReference type="ChEBI" id="CHEBI:58863"/>
        <dbReference type="ChEBI" id="CHEBI:58864"/>
        <dbReference type="EC" id="3.2.2.26"/>
    </reaction>
</comment>
<dbReference type="PANTHER" id="PTHR46832">
    <property type="entry name" value="5'-METHYLTHIOADENOSINE/S-ADENOSYLHOMOCYSTEINE NUCLEOSIDASE"/>
    <property type="match status" value="1"/>
</dbReference>
<dbReference type="GO" id="GO:0008930">
    <property type="term" value="F:methylthioadenosine nucleosidase activity"/>
    <property type="evidence" value="ECO:0007669"/>
    <property type="project" value="TreeGrafter"/>
</dbReference>
<dbReference type="HAMAP" id="MF_00991">
    <property type="entry name" value="MqnB"/>
    <property type="match status" value="1"/>
</dbReference>
<proteinExistence type="inferred from homology"/>
<organism evidence="4 5">
    <name type="scientific">Chitinophaga barathri</name>
    <dbReference type="NCBI Taxonomy" id="1647451"/>
    <lineage>
        <taxon>Bacteria</taxon>
        <taxon>Pseudomonadati</taxon>
        <taxon>Bacteroidota</taxon>
        <taxon>Chitinophagia</taxon>
        <taxon>Chitinophagales</taxon>
        <taxon>Chitinophagaceae</taxon>
        <taxon>Chitinophaga</taxon>
    </lineage>
</organism>
<sequence length="215" mass="23914">MKVLVAAATQAEVKPLLDWLEETKTPDVEVLVTGIGMAATAYSLGRYFALNRPGIAIQAGIAGSFRHERPLGEVALITREVFGDLGAEDHGQFSDLFKIGLWRHDMHPFTHHYLINPLTLFPESLQPLPQMTGVTVNTVSGETATIENLKQLYNPDVESMEGAAFHYACLMEGIPFLQLRAVSNYVEIRDKSKWNIPLAVKELNTKLKELILQLT</sequence>
<comment type="caution">
    <text evidence="4">The sequence shown here is derived from an EMBL/GenBank/DDBJ whole genome shotgun (WGS) entry which is preliminary data.</text>
</comment>
<reference evidence="5" key="1">
    <citation type="submission" date="2018-11" db="EMBL/GenBank/DDBJ databases">
        <title>Chitinophaga lutea sp.nov., isolate from arsenic contaminated soil.</title>
        <authorList>
            <person name="Zong Y."/>
        </authorList>
    </citation>
    <scope>NUCLEOTIDE SEQUENCE [LARGE SCALE GENOMIC DNA]</scope>
    <source>
        <strain evidence="5">YLT18</strain>
    </source>
</reference>
<keyword evidence="4" id="KW-0326">Glycosidase</keyword>
<dbReference type="CDD" id="cd17766">
    <property type="entry name" value="futalosine_nucleosidase_MqnB"/>
    <property type="match status" value="1"/>
</dbReference>
<evidence type="ECO:0000259" key="3">
    <source>
        <dbReference type="Pfam" id="PF01048"/>
    </source>
</evidence>